<sequence>MNMEVFDGEDVYKESILERSKRLLVVMQQALNTNAAICRNNTGIPMGVIRRCPPCANWIKLNMDGAVNSVNGKASCGDHNANGWKKVDGPTIVSRIHELCCQQWKVKFSHVRCNGNGVADRLSKLVQLYSFDLVPFIYSPRNPVIAAPR</sequence>
<gene>
    <name evidence="1" type="ORF">V6N12_049915</name>
</gene>
<protein>
    <recommendedName>
        <fullName evidence="3">RNase H type-1 domain-containing protein</fullName>
    </recommendedName>
</protein>
<evidence type="ECO:0000313" key="1">
    <source>
        <dbReference type="EMBL" id="KAK8600055.1"/>
    </source>
</evidence>
<evidence type="ECO:0000313" key="2">
    <source>
        <dbReference type="Proteomes" id="UP001472677"/>
    </source>
</evidence>
<comment type="caution">
    <text evidence="1">The sequence shown here is derived from an EMBL/GenBank/DDBJ whole genome shotgun (WGS) entry which is preliminary data.</text>
</comment>
<dbReference type="Proteomes" id="UP001472677">
    <property type="component" value="Unassembled WGS sequence"/>
</dbReference>
<name>A0ABR2GB63_9ROSI</name>
<evidence type="ECO:0008006" key="3">
    <source>
        <dbReference type="Google" id="ProtNLM"/>
    </source>
</evidence>
<proteinExistence type="predicted"/>
<dbReference type="PANTHER" id="PTHR47723">
    <property type="entry name" value="OS05G0353850 PROTEIN"/>
    <property type="match status" value="1"/>
</dbReference>
<dbReference type="PANTHER" id="PTHR47723:SF19">
    <property type="entry name" value="POLYNUCLEOTIDYL TRANSFERASE, RIBONUCLEASE H-LIKE SUPERFAMILY PROTEIN"/>
    <property type="match status" value="1"/>
</dbReference>
<dbReference type="EMBL" id="JBBPBM010000001">
    <property type="protein sequence ID" value="KAK8600055.1"/>
    <property type="molecule type" value="Genomic_DNA"/>
</dbReference>
<reference evidence="1 2" key="1">
    <citation type="journal article" date="2024" name="G3 (Bethesda)">
        <title>Genome assembly of Hibiscus sabdariffa L. provides insights into metabolisms of medicinal natural products.</title>
        <authorList>
            <person name="Kim T."/>
        </authorList>
    </citation>
    <scope>NUCLEOTIDE SEQUENCE [LARGE SCALE GENOMIC DNA]</scope>
    <source>
        <strain evidence="1">TK-2024</strain>
        <tissue evidence="1">Old leaves</tissue>
    </source>
</reference>
<dbReference type="InterPro" id="IPR053151">
    <property type="entry name" value="RNase_H-like"/>
</dbReference>
<keyword evidence="2" id="KW-1185">Reference proteome</keyword>
<organism evidence="1 2">
    <name type="scientific">Hibiscus sabdariffa</name>
    <name type="common">roselle</name>
    <dbReference type="NCBI Taxonomy" id="183260"/>
    <lineage>
        <taxon>Eukaryota</taxon>
        <taxon>Viridiplantae</taxon>
        <taxon>Streptophyta</taxon>
        <taxon>Embryophyta</taxon>
        <taxon>Tracheophyta</taxon>
        <taxon>Spermatophyta</taxon>
        <taxon>Magnoliopsida</taxon>
        <taxon>eudicotyledons</taxon>
        <taxon>Gunneridae</taxon>
        <taxon>Pentapetalae</taxon>
        <taxon>rosids</taxon>
        <taxon>malvids</taxon>
        <taxon>Malvales</taxon>
        <taxon>Malvaceae</taxon>
        <taxon>Malvoideae</taxon>
        <taxon>Hibiscus</taxon>
    </lineage>
</organism>
<accession>A0ABR2GB63</accession>